<name>A0ABS1TE55_9CLOT</name>
<evidence type="ECO:0000256" key="6">
    <source>
        <dbReference type="ARBA" id="ARBA00023014"/>
    </source>
</evidence>
<keyword evidence="3" id="KW-0004">4Fe-4S</keyword>
<gene>
    <name evidence="8" type="ORF">JK636_18205</name>
</gene>
<reference evidence="8 9" key="1">
    <citation type="submission" date="2021-01" db="EMBL/GenBank/DDBJ databases">
        <title>Genome public.</title>
        <authorList>
            <person name="Liu C."/>
            <person name="Sun Q."/>
        </authorList>
    </citation>
    <scope>NUCLEOTIDE SEQUENCE [LARGE SCALE GENOMIC DNA]</scope>
    <source>
        <strain evidence="8 9">YIM B02515</strain>
    </source>
</reference>
<keyword evidence="6" id="KW-0411">Iron-sulfur</keyword>
<organism evidence="8 9">
    <name type="scientific">Clostridium rhizosphaerae</name>
    <dbReference type="NCBI Taxonomy" id="2803861"/>
    <lineage>
        <taxon>Bacteria</taxon>
        <taxon>Bacillati</taxon>
        <taxon>Bacillota</taxon>
        <taxon>Clostridia</taxon>
        <taxon>Eubacteriales</taxon>
        <taxon>Clostridiaceae</taxon>
        <taxon>Clostridium</taxon>
    </lineage>
</organism>
<dbReference type="EMBL" id="JAESWC010000014">
    <property type="protein sequence ID" value="MBL4937649.1"/>
    <property type="molecule type" value="Genomic_DNA"/>
</dbReference>
<evidence type="ECO:0000313" key="9">
    <source>
        <dbReference type="Proteomes" id="UP000632377"/>
    </source>
</evidence>
<dbReference type="RefSeq" id="WP_202750382.1">
    <property type="nucleotide sequence ID" value="NZ_JAESWC010000014.1"/>
</dbReference>
<dbReference type="PANTHER" id="PTHR24960">
    <property type="entry name" value="PHOTOSYSTEM I IRON-SULFUR CENTER-RELATED"/>
    <property type="match status" value="1"/>
</dbReference>
<evidence type="ECO:0000256" key="1">
    <source>
        <dbReference type="ARBA" id="ARBA00003532"/>
    </source>
</evidence>
<dbReference type="PROSITE" id="PS51379">
    <property type="entry name" value="4FE4S_FER_2"/>
    <property type="match status" value="2"/>
</dbReference>
<proteinExistence type="predicted"/>
<dbReference type="InterPro" id="IPR050157">
    <property type="entry name" value="PSI_iron-sulfur_center"/>
</dbReference>
<evidence type="ECO:0000259" key="7">
    <source>
        <dbReference type="PROSITE" id="PS51379"/>
    </source>
</evidence>
<keyword evidence="4" id="KW-0479">Metal-binding</keyword>
<dbReference type="InterPro" id="IPR017896">
    <property type="entry name" value="4Fe4S_Fe-S-bd"/>
</dbReference>
<sequence length="388" mass="42883">MEKVALLKCTEYEVDVLEKKLREGFELLGGDDYLRKLIPEGSKVLLKPNMLSVEQAGSPVVTHYAVFEAVIRIVREYSKDITFGDSPGFGDSRKAAEKSGLMEVAKRYDVKFDPFTDTVHVKLDDSILCKSWDVARAPYEADVVITLPKLKTHAMAYFTGAVKNQFGCISGTQKAGWHTRMPDARNFCKMLLDLNTLVGTNFAILDGVTAMQGNGPKNGEPYKMDTIIMGECMSAVDSVAVRLIGYDDPLKTPTLKEVYDNKWGAVLPDEIEVVGESMESMKAKNFKLARHGEGFHFTSPVVSKFLSGMLAPSPVLTKDDKCIGCRRCEEVCPEQGKVITMVKINGKLKPSWDMKNCIRCFCCQELCPVGAIETKSTTLGKLLGMSGR</sequence>
<dbReference type="PROSITE" id="PS00198">
    <property type="entry name" value="4FE4S_FER_1"/>
    <property type="match status" value="2"/>
</dbReference>
<evidence type="ECO:0000256" key="3">
    <source>
        <dbReference type="ARBA" id="ARBA00022485"/>
    </source>
</evidence>
<evidence type="ECO:0000256" key="4">
    <source>
        <dbReference type="ARBA" id="ARBA00022723"/>
    </source>
</evidence>
<dbReference type="PANTHER" id="PTHR24960:SF76">
    <property type="entry name" value="4FE-4S FERREDOXIN-TYPE DOMAIN-CONTAINING PROTEIN"/>
    <property type="match status" value="1"/>
</dbReference>
<dbReference type="Pfam" id="PF12838">
    <property type="entry name" value="Fer4_7"/>
    <property type="match status" value="1"/>
</dbReference>
<feature type="domain" description="4Fe-4S ferredoxin-type" evidence="7">
    <location>
        <begin position="348"/>
        <end position="377"/>
    </location>
</feature>
<evidence type="ECO:0000256" key="5">
    <source>
        <dbReference type="ARBA" id="ARBA00023004"/>
    </source>
</evidence>
<dbReference type="Pfam" id="PF04015">
    <property type="entry name" value="DUF362"/>
    <property type="match status" value="1"/>
</dbReference>
<dbReference type="Gene3D" id="3.30.70.3270">
    <property type="match status" value="1"/>
</dbReference>
<dbReference type="Proteomes" id="UP000632377">
    <property type="component" value="Unassembled WGS sequence"/>
</dbReference>
<comment type="function">
    <text evidence="1">Ferredoxins are iron-sulfur proteins that transfer electrons in a wide variety of metabolic reactions.</text>
</comment>
<evidence type="ECO:0000256" key="2">
    <source>
        <dbReference type="ARBA" id="ARBA00013529"/>
    </source>
</evidence>
<dbReference type="InterPro" id="IPR007160">
    <property type="entry name" value="DUF362"/>
</dbReference>
<comment type="caution">
    <text evidence="8">The sequence shown here is derived from an EMBL/GenBank/DDBJ whole genome shotgun (WGS) entry which is preliminary data.</text>
</comment>
<feature type="domain" description="4Fe-4S ferredoxin-type" evidence="7">
    <location>
        <begin position="312"/>
        <end position="344"/>
    </location>
</feature>
<evidence type="ECO:0000313" key="8">
    <source>
        <dbReference type="EMBL" id="MBL4937649.1"/>
    </source>
</evidence>
<protein>
    <recommendedName>
        <fullName evidence="2">Ferredoxin</fullName>
    </recommendedName>
</protein>
<keyword evidence="5" id="KW-0408">Iron</keyword>
<accession>A0ABS1TE55</accession>
<keyword evidence="9" id="KW-1185">Reference proteome</keyword>
<dbReference type="SUPFAM" id="SSF54862">
    <property type="entry name" value="4Fe-4S ferredoxins"/>
    <property type="match status" value="1"/>
</dbReference>
<dbReference type="InterPro" id="IPR017900">
    <property type="entry name" value="4Fe4S_Fe_S_CS"/>
</dbReference>